<evidence type="ECO:0000256" key="1">
    <source>
        <dbReference type="SAM" id="Phobius"/>
    </source>
</evidence>
<dbReference type="InterPro" id="IPR021257">
    <property type="entry name" value="DUF2809"/>
</dbReference>
<accession>A0ABQ3ZPB0</accession>
<evidence type="ECO:0008006" key="4">
    <source>
        <dbReference type="Google" id="ProtNLM"/>
    </source>
</evidence>
<comment type="caution">
    <text evidence="2">The sequence shown here is derived from an EMBL/GenBank/DDBJ whole genome shotgun (WGS) entry which is preliminary data.</text>
</comment>
<keyword evidence="1" id="KW-0472">Membrane</keyword>
<keyword evidence="1" id="KW-0812">Transmembrane</keyword>
<keyword evidence="3" id="KW-1185">Reference proteome</keyword>
<evidence type="ECO:0000313" key="3">
    <source>
        <dbReference type="Proteomes" id="UP000603200"/>
    </source>
</evidence>
<reference evidence="2 3" key="1">
    <citation type="submission" date="2021-01" db="EMBL/GenBank/DDBJ databases">
        <title>Whole genome shotgun sequence of Actinoplanes humidus NBRC 14915.</title>
        <authorList>
            <person name="Komaki H."/>
            <person name="Tamura T."/>
        </authorList>
    </citation>
    <scope>NUCLEOTIDE SEQUENCE [LARGE SCALE GENOMIC DNA]</scope>
    <source>
        <strain evidence="2 3">NBRC 14915</strain>
    </source>
</reference>
<protein>
    <recommendedName>
        <fullName evidence="4">DUF2809 domain-containing protein</fullName>
    </recommendedName>
</protein>
<feature type="transmembrane region" description="Helical" evidence="1">
    <location>
        <begin position="56"/>
        <end position="80"/>
    </location>
</feature>
<feature type="transmembrane region" description="Helical" evidence="1">
    <location>
        <begin position="31"/>
        <end position="49"/>
    </location>
</feature>
<feature type="transmembrane region" description="Helical" evidence="1">
    <location>
        <begin position="100"/>
        <end position="117"/>
    </location>
</feature>
<evidence type="ECO:0000313" key="2">
    <source>
        <dbReference type="EMBL" id="GIE20382.1"/>
    </source>
</evidence>
<organism evidence="2 3">
    <name type="scientific">Winogradskya humida</name>
    <dbReference type="NCBI Taxonomy" id="113566"/>
    <lineage>
        <taxon>Bacteria</taxon>
        <taxon>Bacillati</taxon>
        <taxon>Actinomycetota</taxon>
        <taxon>Actinomycetes</taxon>
        <taxon>Micromonosporales</taxon>
        <taxon>Micromonosporaceae</taxon>
        <taxon>Winogradskya</taxon>
    </lineage>
</organism>
<name>A0ABQ3ZPB0_9ACTN</name>
<dbReference type="Pfam" id="PF10990">
    <property type="entry name" value="DUF2809"/>
    <property type="match status" value="1"/>
</dbReference>
<dbReference type="Proteomes" id="UP000603200">
    <property type="component" value="Unassembled WGS sequence"/>
</dbReference>
<proteinExistence type="predicted"/>
<dbReference type="EMBL" id="BOMN01000040">
    <property type="protein sequence ID" value="GIE20382.1"/>
    <property type="molecule type" value="Genomic_DNA"/>
</dbReference>
<sequence>MRRLVALGGAGVIVALGLVVRAVGGGAFAANAGTVLYATMVFAGVYVVWPRVHPGVAGVLAVAFCWAIELLQLTSLPAELSARSTLARLVLGSSFDWADMAWYPVGVVPVVVIALGWRRVTRSGSGLRGVRRAG</sequence>
<keyword evidence="1" id="KW-1133">Transmembrane helix</keyword>
<dbReference type="RefSeq" id="WP_203837540.1">
    <property type="nucleotide sequence ID" value="NZ_BAAATV010000007.1"/>
</dbReference>
<gene>
    <name evidence="2" type="ORF">Ahu01nite_034840</name>
</gene>